<proteinExistence type="predicted"/>
<feature type="non-terminal residue" evidence="1">
    <location>
        <position position="1"/>
    </location>
</feature>
<keyword evidence="1" id="KW-0436">Ligase</keyword>
<dbReference type="EC" id="6.1.1.18" evidence="1"/>
<evidence type="ECO:0000313" key="1">
    <source>
        <dbReference type="EMBL" id="KAJ2793839.1"/>
    </source>
</evidence>
<dbReference type="Proteomes" id="UP001140087">
    <property type="component" value="Unassembled WGS sequence"/>
</dbReference>
<gene>
    <name evidence="1" type="primary">GLN4_3</name>
    <name evidence="1" type="ORF">H4R21_005739</name>
</gene>
<evidence type="ECO:0000313" key="2">
    <source>
        <dbReference type="Proteomes" id="UP001140087"/>
    </source>
</evidence>
<name>A0ACC1KRN4_9FUNG</name>
<accession>A0ACC1KRN4</accession>
<keyword evidence="2" id="KW-1185">Reference proteome</keyword>
<feature type="non-terminal residue" evidence="1">
    <location>
        <position position="538"/>
    </location>
</feature>
<dbReference type="EMBL" id="JANBUN010002725">
    <property type="protein sequence ID" value="KAJ2793839.1"/>
    <property type="molecule type" value="Genomic_DNA"/>
</dbReference>
<sequence>PAAVAATATKGWEPVPLESMLGSGDISRLHRPGENPQIKPELTEAHVKATGGRVVTRFPPEPNGYLHIGHAKAINVNFGYAAVHGGTCNLRYDDTNPTAEEQEYVDSILDTVRWLGFEPAQVLYSSDYFQQLYELAVKLTERGLAYVCHCTGEEINEQRGGSDNRGKRFACPHRDRPVAESLAEFQKMKDGRYGESEATLRMKMDLEDGNPMMWDIIAYRIKFASHHRTGDTWCVYPTYDFTHCLCDSFENITHSLCTREFYLSRQSYYWLCDAVEVYKPVQWEYGRLQVTNTVLSKRKLLKLRDEGAVSALDDPRLYTLPALRRRGVPPQAINNFARELGVTTADTTIEVVRLENHIRDALNETAPRIMAALHPVRVVLENLPADHLEEIELAYMPRNDVLGKRRVPFTRALYIDASDFREVDSADYYRLAPGKTVGLNGVEHPITCTSVRRDAAGAVTELVCRYENAGGHAKPSAFIQWVADCPERGSPVRLDEVRIYKPLFKHANPTDKTVVPGGWLTDVDHDSLEVVRGAVADI</sequence>
<reference evidence="1" key="1">
    <citation type="submission" date="2022-07" db="EMBL/GenBank/DDBJ databases">
        <title>Phylogenomic reconstructions and comparative analyses of Kickxellomycotina fungi.</title>
        <authorList>
            <person name="Reynolds N.K."/>
            <person name="Stajich J.E."/>
            <person name="Barry K."/>
            <person name="Grigoriev I.V."/>
            <person name="Crous P."/>
            <person name="Smith M.E."/>
        </authorList>
    </citation>
    <scope>NUCLEOTIDE SEQUENCE</scope>
    <source>
        <strain evidence="1">BCRC 34780</strain>
    </source>
</reference>
<comment type="caution">
    <text evidence="1">The sequence shown here is derived from an EMBL/GenBank/DDBJ whole genome shotgun (WGS) entry which is preliminary data.</text>
</comment>
<organism evidence="1 2">
    <name type="scientific">Coemansia helicoidea</name>
    <dbReference type="NCBI Taxonomy" id="1286919"/>
    <lineage>
        <taxon>Eukaryota</taxon>
        <taxon>Fungi</taxon>
        <taxon>Fungi incertae sedis</taxon>
        <taxon>Zoopagomycota</taxon>
        <taxon>Kickxellomycotina</taxon>
        <taxon>Kickxellomycetes</taxon>
        <taxon>Kickxellales</taxon>
        <taxon>Kickxellaceae</taxon>
        <taxon>Coemansia</taxon>
    </lineage>
</organism>
<protein>
    <submittedName>
        <fullName evidence="1">Glutaminyl-tRNA synthetase</fullName>
        <ecNumber evidence="1">6.1.1.18</ecNumber>
    </submittedName>
</protein>